<organism evidence="1 2">
    <name type="scientific">Polypedilum vanderplanki</name>
    <name type="common">Sleeping chironomid midge</name>
    <dbReference type="NCBI Taxonomy" id="319348"/>
    <lineage>
        <taxon>Eukaryota</taxon>
        <taxon>Metazoa</taxon>
        <taxon>Ecdysozoa</taxon>
        <taxon>Arthropoda</taxon>
        <taxon>Hexapoda</taxon>
        <taxon>Insecta</taxon>
        <taxon>Pterygota</taxon>
        <taxon>Neoptera</taxon>
        <taxon>Endopterygota</taxon>
        <taxon>Diptera</taxon>
        <taxon>Nematocera</taxon>
        <taxon>Chironomoidea</taxon>
        <taxon>Chironomidae</taxon>
        <taxon>Chironominae</taxon>
        <taxon>Polypedilum</taxon>
        <taxon>Polypedilum</taxon>
    </lineage>
</organism>
<evidence type="ECO:0000313" key="1">
    <source>
        <dbReference type="EMBL" id="KAG5672704.1"/>
    </source>
</evidence>
<keyword evidence="2" id="KW-1185">Reference proteome</keyword>
<comment type="caution">
    <text evidence="1">The sequence shown here is derived from an EMBL/GenBank/DDBJ whole genome shotgun (WGS) entry which is preliminary data.</text>
</comment>
<dbReference type="AlphaFoldDB" id="A0A9J6BSL7"/>
<protein>
    <submittedName>
        <fullName evidence="1">Uncharacterized protein</fullName>
    </submittedName>
</protein>
<dbReference type="OrthoDB" id="2134133at2759"/>
<gene>
    <name evidence="1" type="ORF">PVAND_002813</name>
</gene>
<accession>A0A9J6BSL7</accession>
<dbReference type="EMBL" id="JADBJN010000003">
    <property type="protein sequence ID" value="KAG5672704.1"/>
    <property type="molecule type" value="Genomic_DNA"/>
</dbReference>
<name>A0A9J6BSL7_POLVA</name>
<dbReference type="Proteomes" id="UP001107558">
    <property type="component" value="Chromosome 3"/>
</dbReference>
<proteinExistence type="predicted"/>
<evidence type="ECO:0000313" key="2">
    <source>
        <dbReference type="Proteomes" id="UP001107558"/>
    </source>
</evidence>
<reference evidence="1" key="1">
    <citation type="submission" date="2021-03" db="EMBL/GenBank/DDBJ databases">
        <title>Chromosome level genome of the anhydrobiotic midge Polypedilum vanderplanki.</title>
        <authorList>
            <person name="Yoshida Y."/>
            <person name="Kikawada T."/>
            <person name="Gusev O."/>
        </authorList>
    </citation>
    <scope>NUCLEOTIDE SEQUENCE</scope>
    <source>
        <strain evidence="1">NIAS01</strain>
        <tissue evidence="1">Whole body or cell culture</tissue>
    </source>
</reference>
<sequence length="323" mass="36954">MSFCNLSSSKNYEDDEDLIIDDSISSDYYEGFRTNSSSSIKWSIDARKQNEEDWLQIERILYGEEPLPEDEKTKEELSCWMNAFPHLRIIGTKLELPPKKAVANDFFEEVIAIDPPRFESSSFRLLDQELNEKLSLKKSRLLSGKSHDLKNEHLDKLLRITSSGLVRNREHNYRPQNVRKLSVDKTSTLLIKNNDFVPSNGSIKKLTQIKERDVIDHDKHSYSASNSASRIGPLLNVKFLYKKPDIVETNVKSVKSATSKLPLYELISLDKSDITAKSASMHTKNPNIIQLPPFNFNDLDFPIVKGRSIQSAVSKTNVRTLKH</sequence>